<protein>
    <submittedName>
        <fullName evidence="1">Cysteine-rich CWC family protein</fullName>
    </submittedName>
</protein>
<proteinExistence type="predicted"/>
<accession>A0AAU7FES4</accession>
<dbReference type="AlphaFoldDB" id="A0AAU7FES4"/>
<dbReference type="EMBL" id="CP157355">
    <property type="protein sequence ID" value="XBM02013.1"/>
    <property type="molecule type" value="Genomic_DNA"/>
</dbReference>
<dbReference type="Pfam" id="PF14375">
    <property type="entry name" value="Cys_rich_CWC"/>
    <property type="match status" value="1"/>
</dbReference>
<dbReference type="InterPro" id="IPR032720">
    <property type="entry name" value="Cys_rich_CWC"/>
</dbReference>
<reference evidence="1" key="1">
    <citation type="submission" date="2024-05" db="EMBL/GenBank/DDBJ databases">
        <authorList>
            <person name="Yang L."/>
            <person name="Pan L."/>
        </authorList>
    </citation>
    <scope>NUCLEOTIDE SEQUENCE</scope>
    <source>
        <strain evidence="1">FCG-7</strain>
    </source>
</reference>
<evidence type="ECO:0000313" key="1">
    <source>
        <dbReference type="EMBL" id="XBM02013.1"/>
    </source>
</evidence>
<sequence length="69" mass="7060">MSAKALTCASCGAAFHCGADDMDAPCWCMALPPVLPVPEADASCLCPTCLAARLQGSGVWPASTDRQDC</sequence>
<dbReference type="RefSeq" id="WP_348946281.1">
    <property type="nucleotide sequence ID" value="NZ_CP157355.1"/>
</dbReference>
<name>A0AAU7FES4_9NEIS</name>
<dbReference type="KEGG" id="cmav:ABHF33_07025"/>
<organism evidence="1">
    <name type="scientific">Chitinibacter mangrovi</name>
    <dbReference type="NCBI Taxonomy" id="3153927"/>
    <lineage>
        <taxon>Bacteria</taxon>
        <taxon>Pseudomonadati</taxon>
        <taxon>Pseudomonadota</taxon>
        <taxon>Betaproteobacteria</taxon>
        <taxon>Neisseriales</taxon>
        <taxon>Chitinibacteraceae</taxon>
        <taxon>Chitinibacter</taxon>
    </lineage>
</organism>
<gene>
    <name evidence="1" type="ORF">ABHF33_07025</name>
</gene>